<protein>
    <submittedName>
        <fullName evidence="1">Uncharacterized protein</fullName>
    </submittedName>
</protein>
<comment type="caution">
    <text evidence="1">The sequence shown here is derived from an EMBL/GenBank/DDBJ whole genome shotgun (WGS) entry which is preliminary data.</text>
</comment>
<reference evidence="1 2" key="1">
    <citation type="submission" date="2024-09" db="EMBL/GenBank/DDBJ databases">
        <authorList>
            <person name="Sun Q."/>
            <person name="Mori K."/>
        </authorList>
    </citation>
    <scope>NUCLEOTIDE SEQUENCE [LARGE SCALE GENOMIC DNA]</scope>
    <source>
        <strain evidence="1 2">CECT 8622</strain>
    </source>
</reference>
<dbReference type="Proteomes" id="UP001589585">
    <property type="component" value="Unassembled WGS sequence"/>
</dbReference>
<organism evidence="1 2">
    <name type="scientific">Mariniflexile ostreae</name>
    <dbReference type="NCBI Taxonomy" id="1520892"/>
    <lineage>
        <taxon>Bacteria</taxon>
        <taxon>Pseudomonadati</taxon>
        <taxon>Bacteroidota</taxon>
        <taxon>Flavobacteriia</taxon>
        <taxon>Flavobacteriales</taxon>
        <taxon>Flavobacteriaceae</taxon>
        <taxon>Mariniflexile</taxon>
    </lineage>
</organism>
<evidence type="ECO:0000313" key="2">
    <source>
        <dbReference type="Proteomes" id="UP001589585"/>
    </source>
</evidence>
<proteinExistence type="predicted"/>
<accession>A0ABV5F7R4</accession>
<sequence>MNINFQCIELTIHDEEFGCTLTFSDSRSADDQFKTEEEIMNNVEKYLLIQRTYAEDEYDTEYYHIESSESNEGFDPSEKININITKDHLEANWLGEKVIIGLNLKKQEFKNLLQILETKFHEKITINKKPNAQQWL</sequence>
<dbReference type="RefSeq" id="WP_379859652.1">
    <property type="nucleotide sequence ID" value="NZ_JBHMFC010000006.1"/>
</dbReference>
<keyword evidence="2" id="KW-1185">Reference proteome</keyword>
<gene>
    <name evidence="1" type="ORF">ACFFU9_01815</name>
</gene>
<evidence type="ECO:0000313" key="1">
    <source>
        <dbReference type="EMBL" id="MFB9055467.1"/>
    </source>
</evidence>
<dbReference type="EMBL" id="JBHMFC010000006">
    <property type="protein sequence ID" value="MFB9055467.1"/>
    <property type="molecule type" value="Genomic_DNA"/>
</dbReference>
<name>A0ABV5F7R4_9FLAO</name>